<evidence type="ECO:0000313" key="13">
    <source>
        <dbReference type="Proteomes" id="UP000614811"/>
    </source>
</evidence>
<evidence type="ECO:0008006" key="14">
    <source>
        <dbReference type="Google" id="ProtNLM"/>
    </source>
</evidence>
<evidence type="ECO:0000256" key="5">
    <source>
        <dbReference type="ARBA" id="ARBA00023077"/>
    </source>
</evidence>
<feature type="domain" description="TonB-dependent receptor plug" evidence="11">
    <location>
        <begin position="40"/>
        <end position="133"/>
    </location>
</feature>
<dbReference type="AlphaFoldDB" id="A0A918VPM3"/>
<dbReference type="InterPro" id="IPR012910">
    <property type="entry name" value="Plug_dom"/>
</dbReference>
<evidence type="ECO:0000313" key="12">
    <source>
        <dbReference type="EMBL" id="GHA17580.1"/>
    </source>
</evidence>
<accession>A0A918VPM3</accession>
<protein>
    <recommendedName>
        <fullName evidence="14">TonB-dependent receptor</fullName>
    </recommendedName>
</protein>
<evidence type="ECO:0000259" key="10">
    <source>
        <dbReference type="Pfam" id="PF00593"/>
    </source>
</evidence>
<comment type="caution">
    <text evidence="12">The sequence shown here is derived from an EMBL/GenBank/DDBJ whole genome shotgun (WGS) entry which is preliminary data.</text>
</comment>
<keyword evidence="4 8" id="KW-0812">Transmembrane</keyword>
<comment type="subcellular location">
    <subcellularLocation>
        <location evidence="1 8">Cell outer membrane</location>
        <topology evidence="1 8">Multi-pass membrane protein</topology>
    </subcellularLocation>
</comment>
<keyword evidence="13" id="KW-1185">Reference proteome</keyword>
<name>A0A918VPM3_9GAMM</name>
<evidence type="ECO:0000256" key="7">
    <source>
        <dbReference type="ARBA" id="ARBA00023237"/>
    </source>
</evidence>
<evidence type="ECO:0000256" key="9">
    <source>
        <dbReference type="RuleBase" id="RU003357"/>
    </source>
</evidence>
<evidence type="ECO:0000256" key="4">
    <source>
        <dbReference type="ARBA" id="ARBA00022692"/>
    </source>
</evidence>
<evidence type="ECO:0000259" key="11">
    <source>
        <dbReference type="Pfam" id="PF07715"/>
    </source>
</evidence>
<dbReference type="PANTHER" id="PTHR40980">
    <property type="entry name" value="PLUG DOMAIN-CONTAINING PROTEIN"/>
    <property type="match status" value="1"/>
</dbReference>
<dbReference type="Gene3D" id="2.170.130.10">
    <property type="entry name" value="TonB-dependent receptor, plug domain"/>
    <property type="match status" value="1"/>
</dbReference>
<dbReference type="SUPFAM" id="SSF56935">
    <property type="entry name" value="Porins"/>
    <property type="match status" value="1"/>
</dbReference>
<reference evidence="12" key="1">
    <citation type="journal article" date="2014" name="Int. J. Syst. Evol. Microbiol.">
        <title>Complete genome sequence of Corynebacterium casei LMG S-19264T (=DSM 44701T), isolated from a smear-ripened cheese.</title>
        <authorList>
            <consortium name="US DOE Joint Genome Institute (JGI-PGF)"/>
            <person name="Walter F."/>
            <person name="Albersmeier A."/>
            <person name="Kalinowski J."/>
            <person name="Ruckert C."/>
        </authorList>
    </citation>
    <scope>NUCLEOTIDE SEQUENCE</scope>
    <source>
        <strain evidence="12">KCTC 12711</strain>
    </source>
</reference>
<dbReference type="InterPro" id="IPR036942">
    <property type="entry name" value="Beta-barrel_TonB_sf"/>
</dbReference>
<reference evidence="12" key="2">
    <citation type="submission" date="2020-09" db="EMBL/GenBank/DDBJ databases">
        <authorList>
            <person name="Sun Q."/>
            <person name="Kim S."/>
        </authorList>
    </citation>
    <scope>NUCLEOTIDE SEQUENCE</scope>
    <source>
        <strain evidence="12">KCTC 12711</strain>
    </source>
</reference>
<dbReference type="CDD" id="cd01347">
    <property type="entry name" value="ligand_gated_channel"/>
    <property type="match status" value="1"/>
</dbReference>
<keyword evidence="7 8" id="KW-0998">Cell outer membrane</keyword>
<dbReference type="InterPro" id="IPR039426">
    <property type="entry name" value="TonB-dep_rcpt-like"/>
</dbReference>
<gene>
    <name evidence="12" type="ORF">GCM10008090_29110</name>
</gene>
<dbReference type="InterPro" id="IPR000531">
    <property type="entry name" value="Beta-barrel_TonB"/>
</dbReference>
<dbReference type="Gene3D" id="2.40.170.20">
    <property type="entry name" value="TonB-dependent receptor, beta-barrel domain"/>
    <property type="match status" value="1"/>
</dbReference>
<dbReference type="PANTHER" id="PTHR40980:SF4">
    <property type="entry name" value="TONB-DEPENDENT RECEPTOR-LIKE BETA-BARREL DOMAIN-CONTAINING PROTEIN"/>
    <property type="match status" value="1"/>
</dbReference>
<evidence type="ECO:0000256" key="1">
    <source>
        <dbReference type="ARBA" id="ARBA00004571"/>
    </source>
</evidence>
<evidence type="ECO:0000256" key="2">
    <source>
        <dbReference type="ARBA" id="ARBA00022448"/>
    </source>
</evidence>
<comment type="similarity">
    <text evidence="8 9">Belongs to the TonB-dependent receptor family.</text>
</comment>
<dbReference type="InterPro" id="IPR037066">
    <property type="entry name" value="Plug_dom_sf"/>
</dbReference>
<dbReference type="EMBL" id="BMXA01000006">
    <property type="protein sequence ID" value="GHA17580.1"/>
    <property type="molecule type" value="Genomic_DNA"/>
</dbReference>
<dbReference type="GO" id="GO:0009279">
    <property type="term" value="C:cell outer membrane"/>
    <property type="evidence" value="ECO:0007669"/>
    <property type="project" value="UniProtKB-SubCell"/>
</dbReference>
<evidence type="ECO:0000256" key="6">
    <source>
        <dbReference type="ARBA" id="ARBA00023136"/>
    </source>
</evidence>
<dbReference type="Pfam" id="PF07715">
    <property type="entry name" value="Plug"/>
    <property type="match status" value="1"/>
</dbReference>
<dbReference type="PROSITE" id="PS52016">
    <property type="entry name" value="TONB_DEPENDENT_REC_3"/>
    <property type="match status" value="1"/>
</dbReference>
<evidence type="ECO:0000256" key="3">
    <source>
        <dbReference type="ARBA" id="ARBA00022452"/>
    </source>
</evidence>
<keyword evidence="6 8" id="KW-0472">Membrane</keyword>
<keyword evidence="3 8" id="KW-1134">Transmembrane beta strand</keyword>
<organism evidence="12 13">
    <name type="scientific">Arenicella chitinivorans</name>
    <dbReference type="NCBI Taxonomy" id="1329800"/>
    <lineage>
        <taxon>Bacteria</taxon>
        <taxon>Pseudomonadati</taxon>
        <taxon>Pseudomonadota</taxon>
        <taxon>Gammaproteobacteria</taxon>
        <taxon>Arenicellales</taxon>
        <taxon>Arenicellaceae</taxon>
        <taxon>Arenicella</taxon>
    </lineage>
</organism>
<evidence type="ECO:0000256" key="8">
    <source>
        <dbReference type="PROSITE-ProRule" id="PRU01360"/>
    </source>
</evidence>
<sequence>MAQSISDTTTQSNSVEELVVIGSALYRDRTAAIAPQLEYTTDFFQRFEPVSVGDMLKRTPGVAFSSDVGEYDSPQLRGLGNGYTQVLINGKVVPSASDDRAFFVDRIPAEIVDRIQIIRSPSADLSGAGIGGVINIILKEGQALNGGSARAGVTNVDGDENKLNTSFAYGGQSNTAQWSLTGSFQERFVPKVKTEEVFDDERNLEEFQNENDDRDSDDLTLGGDVRFELNEKNSLSLSANYIKTKRQEDQDETTFEVEDSEFQLAEATLDDVDIEEQTALYGISWEHVPSENIVFRSFADFSKVELSETAIVFEGDDAAALELDETEVIIIADDLTRLGTEFSVKTSDSSSLKFGLHWDDKHRSNRLTVIDDEGDAAIQAFDTDEQLIAGFVKSEIVINDGLQIEAGLRITNIDREIQGSNTSDSASEYAKTHLLPSFHASYAHPNGGVYRLSLARTMRRPGFDQLSPIVFADEPEDGDVSVGNPLLEEELSTGVDVGYEHPILRRGIIGINAFYRDVSNVIENGIVGESDIGGALYSVRNTGDGRVWGVELDMSFPLSERTGFFANATLLDSKIVDPFTLKNRRFQDQPDAIFNIGLDHTIPQWDASMGFSYQHRGDSISIEYGEEVLLQYDANLEIFFEKRFVNGVIVRLTGNNLLDAEKVENFTKYDGLEAQRLGLVDEYEREIESVGPSLGLTLRKAF</sequence>
<keyword evidence="2 8" id="KW-0813">Transport</keyword>
<feature type="domain" description="TonB-dependent receptor-like beta-barrel" evidence="10">
    <location>
        <begin position="157"/>
        <end position="625"/>
    </location>
</feature>
<keyword evidence="5 9" id="KW-0798">TonB box</keyword>
<dbReference type="Pfam" id="PF00593">
    <property type="entry name" value="TonB_dep_Rec_b-barrel"/>
    <property type="match status" value="1"/>
</dbReference>
<dbReference type="Proteomes" id="UP000614811">
    <property type="component" value="Unassembled WGS sequence"/>
</dbReference>
<proteinExistence type="inferred from homology"/>